<dbReference type="KEGG" id="rga:RGR602_CH01046"/>
<dbReference type="InterPro" id="IPR025311">
    <property type="entry name" value="DUF4166"/>
</dbReference>
<feature type="domain" description="DUF4166" evidence="1">
    <location>
        <begin position="413"/>
        <end position="573"/>
    </location>
</feature>
<dbReference type="AlphaFoldDB" id="A0A0B4WZM8"/>
<sequence>MCRRPRNGAASWRERCSTSHSHHRRLCGTFGAKLSQLLCDDERFCLLIGGRSLAKAVAFASSLGGKAGKEPVVFDRNGDVYKQLSAVAPAVTVDASGPFQTMGGDTYRVPRACISLGIDYADLADSREFVRQIAELDAEARTAGVFVLSGLSSFPALSFAALDRLAQDFSRIDHVSSGIAPSPHADIGPNVIRAITSYAGKPVPILRNGISATGLGLIEWHRVTVAPPGCIPLKSGRFRLVDAPDLDLLPQRFEGLSSMFTGAATKPQSLQRLLAATAQLVRLKLLPSLMPFAPLMHRASKPLASGEHRGGMFVRASGSDRAGQPLEASWHLVAEGDDGPFVPVTGLEALIRKLANGNRPADGARSAAGEFPLEAFERCFERFAIHSGTRHVRPGEVDLPLYRRLPGSAWEQLPRAIAATHDTPEGGNRLSGRARVERGTGFVASIIAAVVGFPKAQDDVAVRVCFTTKGRIEFWTRDFGGAEFCSVQLKGHGRDAHLLAEDFGPFRILMAVVPDGAKLRFVVRGWRLFGIPLPLVLAPGGDIYEEERESRFHFHVEVGGPLIGLIVRYAGWLEEEGG</sequence>
<dbReference type="Gene3D" id="3.40.50.720">
    <property type="entry name" value="NAD(P)-binding Rossmann-like Domain"/>
    <property type="match status" value="1"/>
</dbReference>
<gene>
    <name evidence="2" type="ORF">RGR602_CH01046</name>
</gene>
<evidence type="ECO:0000313" key="2">
    <source>
        <dbReference type="EMBL" id="AJD40406.1"/>
    </source>
</evidence>
<organism evidence="2 3">
    <name type="scientific">Rhizobium gallicum bv. gallicum R602sp</name>
    <dbReference type="NCBI Taxonomy" id="1041138"/>
    <lineage>
        <taxon>Bacteria</taxon>
        <taxon>Pseudomonadati</taxon>
        <taxon>Pseudomonadota</taxon>
        <taxon>Alphaproteobacteria</taxon>
        <taxon>Hyphomicrobiales</taxon>
        <taxon>Rhizobiaceae</taxon>
        <taxon>Rhizobium/Agrobacterium group</taxon>
        <taxon>Rhizobium</taxon>
    </lineage>
</organism>
<proteinExistence type="predicted"/>
<evidence type="ECO:0000313" key="3">
    <source>
        <dbReference type="Proteomes" id="UP000031368"/>
    </source>
</evidence>
<reference evidence="2 3" key="1">
    <citation type="submission" date="2013-11" db="EMBL/GenBank/DDBJ databases">
        <title>Complete genome sequence of Rhizobium gallicum bv. gallicum R602.</title>
        <authorList>
            <person name="Bustos P."/>
            <person name="Santamaria R.I."/>
            <person name="Lozano L."/>
            <person name="Acosta J.L."/>
            <person name="Ormeno-Orrillo E."/>
            <person name="Rogel M.A."/>
            <person name="Romero D."/>
            <person name="Cevallos M.A."/>
            <person name="Martinez-Romero E."/>
            <person name="Gonzalez V."/>
        </authorList>
    </citation>
    <scope>NUCLEOTIDE SEQUENCE [LARGE SCALE GENOMIC DNA]</scope>
    <source>
        <strain evidence="2 3">R602</strain>
    </source>
</reference>
<evidence type="ECO:0000259" key="1">
    <source>
        <dbReference type="Pfam" id="PF13761"/>
    </source>
</evidence>
<dbReference type="HOGENOM" id="CLU_474762_0_0_5"/>
<accession>A0A0B4WZM8</accession>
<name>A0A0B4WZM8_9HYPH</name>
<protein>
    <submittedName>
        <fullName evidence="2">Saccharopine dehydrogenase protein</fullName>
    </submittedName>
</protein>
<dbReference type="Proteomes" id="UP000031368">
    <property type="component" value="Chromosome"/>
</dbReference>
<dbReference type="Pfam" id="PF13761">
    <property type="entry name" value="DUF4166"/>
    <property type="match status" value="1"/>
</dbReference>
<dbReference type="EMBL" id="CP006877">
    <property type="protein sequence ID" value="AJD40406.1"/>
    <property type="molecule type" value="Genomic_DNA"/>
</dbReference>
<keyword evidence="3" id="KW-1185">Reference proteome</keyword>